<keyword evidence="10 12" id="KW-0472">Membrane</keyword>
<evidence type="ECO:0000256" key="2">
    <source>
        <dbReference type="ARBA" id="ARBA00004141"/>
    </source>
</evidence>
<name>A0ABZ1D2Z7_9TREE</name>
<evidence type="ECO:0000313" key="14">
    <source>
        <dbReference type="EMBL" id="WRT68236.1"/>
    </source>
</evidence>
<keyword evidence="7" id="KW-0249">Electron transport</keyword>
<keyword evidence="5 12" id="KW-0812">Transmembrane</keyword>
<proteinExistence type="predicted"/>
<comment type="cofactor">
    <cofactor evidence="1">
        <name>heme b</name>
        <dbReference type="ChEBI" id="CHEBI:60344"/>
    </cofactor>
</comment>
<evidence type="ECO:0000259" key="13">
    <source>
        <dbReference type="Pfam" id="PF03188"/>
    </source>
</evidence>
<evidence type="ECO:0000256" key="1">
    <source>
        <dbReference type="ARBA" id="ARBA00001970"/>
    </source>
</evidence>
<dbReference type="PANTHER" id="PTHR15422">
    <property type="entry name" value="OS05G0565100 PROTEIN"/>
    <property type="match status" value="1"/>
</dbReference>
<dbReference type="GeneID" id="87957343"/>
<evidence type="ECO:0000256" key="9">
    <source>
        <dbReference type="ARBA" id="ARBA00023004"/>
    </source>
</evidence>
<keyword evidence="4" id="KW-0349">Heme</keyword>
<dbReference type="EMBL" id="CP141887">
    <property type="protein sequence ID" value="WRT68236.1"/>
    <property type="molecule type" value="Genomic_DNA"/>
</dbReference>
<reference evidence="14 15" key="1">
    <citation type="submission" date="2024-01" db="EMBL/GenBank/DDBJ databases">
        <title>Comparative genomics of Cryptococcus and Kwoniella reveals pathogenesis evolution and contrasting modes of karyotype evolution via chromosome fusion or intercentromeric recombination.</title>
        <authorList>
            <person name="Coelho M.A."/>
            <person name="David-Palma M."/>
            <person name="Shea T."/>
            <person name="Bowers K."/>
            <person name="McGinley-Smith S."/>
            <person name="Mohammad A.W."/>
            <person name="Gnirke A."/>
            <person name="Yurkov A.M."/>
            <person name="Nowrousian M."/>
            <person name="Sun S."/>
            <person name="Cuomo C.A."/>
            <person name="Heitman J."/>
        </authorList>
    </citation>
    <scope>NUCLEOTIDE SEQUENCE [LARGE SCALE GENOMIC DNA]</scope>
    <source>
        <strain evidence="14">CBS 11374</strain>
    </source>
</reference>
<evidence type="ECO:0000256" key="5">
    <source>
        <dbReference type="ARBA" id="ARBA00022692"/>
    </source>
</evidence>
<organism evidence="14 15">
    <name type="scientific">Kwoniella shivajii</name>
    <dbReference type="NCBI Taxonomy" id="564305"/>
    <lineage>
        <taxon>Eukaryota</taxon>
        <taxon>Fungi</taxon>
        <taxon>Dikarya</taxon>
        <taxon>Basidiomycota</taxon>
        <taxon>Agaricomycotina</taxon>
        <taxon>Tremellomycetes</taxon>
        <taxon>Tremellales</taxon>
        <taxon>Cryptococcaceae</taxon>
        <taxon>Kwoniella</taxon>
    </lineage>
</organism>
<feature type="transmembrane region" description="Helical" evidence="12">
    <location>
        <begin position="71"/>
        <end position="94"/>
    </location>
</feature>
<keyword evidence="8 12" id="KW-1133">Transmembrane helix</keyword>
<feature type="transmembrane region" description="Helical" evidence="12">
    <location>
        <begin position="115"/>
        <end position="135"/>
    </location>
</feature>
<dbReference type="Pfam" id="PF03188">
    <property type="entry name" value="Cytochrom_B561"/>
    <property type="match status" value="1"/>
</dbReference>
<evidence type="ECO:0000256" key="6">
    <source>
        <dbReference type="ARBA" id="ARBA00022723"/>
    </source>
</evidence>
<dbReference type="CDD" id="cd08761">
    <property type="entry name" value="Cyt_b561_CYB561D2_like"/>
    <property type="match status" value="1"/>
</dbReference>
<evidence type="ECO:0000256" key="8">
    <source>
        <dbReference type="ARBA" id="ARBA00022989"/>
    </source>
</evidence>
<feature type="domain" description="Cytochrome b561" evidence="13">
    <location>
        <begin position="111"/>
        <end position="207"/>
    </location>
</feature>
<dbReference type="Gene3D" id="1.20.120.1770">
    <property type="match status" value="1"/>
</dbReference>
<keyword evidence="6" id="KW-0479">Metal-binding</keyword>
<dbReference type="InterPro" id="IPR006593">
    <property type="entry name" value="Cyt_b561/ferric_Rdtase_TM"/>
</dbReference>
<accession>A0ABZ1D2Z7</accession>
<keyword evidence="3" id="KW-0813">Transport</keyword>
<evidence type="ECO:0000256" key="10">
    <source>
        <dbReference type="ARBA" id="ARBA00023136"/>
    </source>
</evidence>
<protein>
    <recommendedName>
        <fullName evidence="13">Cytochrome b561 domain-containing protein</fullName>
    </recommendedName>
</protein>
<sequence length="251" mass="27240">MSNERGETTPLLPSTAEPSPSRQPEDTPEQAVGVDIVPTAMDKAALASVLIGAALVLGVSWFLVFSGDLKAMGWFAVHPPMQSLAITAFLLGITPLQPPASNSNIKSTRFKSHQTIMLGIALPVLAIGSAAMIYNKYLHGAKHFTSWHAKFGLVTVIWVLTQATIGAATVWYGGKAFGGPNNAKKVYKYHRLSGYLLVTLMLITIHLAGIHSDWANGRGHKNLRILAYYIGLPLIWIGILLRSRPSKMKFL</sequence>
<feature type="transmembrane region" description="Helical" evidence="12">
    <location>
        <begin position="192"/>
        <end position="211"/>
    </location>
</feature>
<evidence type="ECO:0000256" key="3">
    <source>
        <dbReference type="ARBA" id="ARBA00022448"/>
    </source>
</evidence>
<evidence type="ECO:0000313" key="15">
    <source>
        <dbReference type="Proteomes" id="UP001329825"/>
    </source>
</evidence>
<evidence type="ECO:0000256" key="4">
    <source>
        <dbReference type="ARBA" id="ARBA00022617"/>
    </source>
</evidence>
<feature type="transmembrane region" description="Helical" evidence="12">
    <location>
        <begin position="147"/>
        <end position="172"/>
    </location>
</feature>
<evidence type="ECO:0000256" key="7">
    <source>
        <dbReference type="ARBA" id="ARBA00022982"/>
    </source>
</evidence>
<evidence type="ECO:0000256" key="12">
    <source>
        <dbReference type="SAM" id="Phobius"/>
    </source>
</evidence>
<evidence type="ECO:0000256" key="11">
    <source>
        <dbReference type="SAM" id="MobiDB-lite"/>
    </source>
</evidence>
<gene>
    <name evidence="14" type="ORF">IL334_005212</name>
</gene>
<dbReference type="InterPro" id="IPR045150">
    <property type="entry name" value="CYB561D1/2"/>
</dbReference>
<feature type="region of interest" description="Disordered" evidence="11">
    <location>
        <begin position="1"/>
        <end position="29"/>
    </location>
</feature>
<keyword evidence="9" id="KW-0408">Iron</keyword>
<comment type="subcellular location">
    <subcellularLocation>
        <location evidence="2">Membrane</location>
        <topology evidence="2">Multi-pass membrane protein</topology>
    </subcellularLocation>
</comment>
<feature type="transmembrane region" description="Helical" evidence="12">
    <location>
        <begin position="44"/>
        <end position="65"/>
    </location>
</feature>
<dbReference type="Proteomes" id="UP001329825">
    <property type="component" value="Chromosome 7"/>
</dbReference>
<keyword evidence="15" id="KW-1185">Reference proteome</keyword>
<dbReference type="RefSeq" id="XP_062792976.1">
    <property type="nucleotide sequence ID" value="XM_062936925.1"/>
</dbReference>
<feature type="transmembrane region" description="Helical" evidence="12">
    <location>
        <begin position="223"/>
        <end position="241"/>
    </location>
</feature>
<dbReference type="PANTHER" id="PTHR15422:SF45">
    <property type="entry name" value="CYTOCHROME B561 DOMAIN-CONTAINING PROTEIN"/>
    <property type="match status" value="1"/>
</dbReference>